<protein>
    <submittedName>
        <fullName evidence="3">Potassium channel protein</fullName>
    </submittedName>
</protein>
<dbReference type="Proteomes" id="UP000017396">
    <property type="component" value="Chromosome"/>
</dbReference>
<gene>
    <name evidence="3" type="ORF">GKIL_3579</name>
</gene>
<accession>U5QQ89</accession>
<dbReference type="SUPFAM" id="SSF141571">
    <property type="entry name" value="Pentapeptide repeat-like"/>
    <property type="match status" value="1"/>
</dbReference>
<dbReference type="EMBL" id="CP003587">
    <property type="protein sequence ID" value="AGY59825.1"/>
    <property type="molecule type" value="Genomic_DNA"/>
</dbReference>
<evidence type="ECO:0000313" key="3">
    <source>
        <dbReference type="EMBL" id="AGY59825.1"/>
    </source>
</evidence>
<dbReference type="KEGG" id="glj:GKIL_3579"/>
<dbReference type="InterPro" id="IPR001646">
    <property type="entry name" value="5peptide_repeat"/>
</dbReference>
<feature type="domain" description="Potassium channel" evidence="2">
    <location>
        <begin position="219"/>
        <end position="293"/>
    </location>
</feature>
<feature type="transmembrane region" description="Helical" evidence="1">
    <location>
        <begin position="268"/>
        <end position="289"/>
    </location>
</feature>
<evidence type="ECO:0000256" key="1">
    <source>
        <dbReference type="SAM" id="Phobius"/>
    </source>
</evidence>
<dbReference type="HOGENOM" id="CLU_054901_0_0_3"/>
<dbReference type="GO" id="GO:0034220">
    <property type="term" value="P:monoatomic ion transmembrane transport"/>
    <property type="evidence" value="ECO:0007669"/>
    <property type="project" value="UniProtKB-KW"/>
</dbReference>
<dbReference type="Gene3D" id="1.10.287.70">
    <property type="match status" value="1"/>
</dbReference>
<keyword evidence="3" id="KW-0407">Ion channel</keyword>
<dbReference type="Pfam" id="PF00805">
    <property type="entry name" value="Pentapeptide"/>
    <property type="match status" value="1"/>
</dbReference>
<keyword evidence="3" id="KW-0406">Ion transport</keyword>
<dbReference type="PATRIC" id="fig|1183438.3.peg.3515"/>
<dbReference type="OrthoDB" id="9810759at2"/>
<keyword evidence="1" id="KW-1133">Transmembrane helix</keyword>
<dbReference type="AlphaFoldDB" id="U5QQ89"/>
<dbReference type="Pfam" id="PF07885">
    <property type="entry name" value="Ion_trans_2"/>
    <property type="match status" value="1"/>
</dbReference>
<keyword evidence="3" id="KW-0813">Transport</keyword>
<keyword evidence="4" id="KW-1185">Reference proteome</keyword>
<sequence length="294" mass="34133">MEQYVCADCPLHRFDGSGSCYLRLNRDGKANDQLRRCFESLGRQEVWLLEDLYLRAADLRGITFQRQRLSRSDLREANLQRAFFHQSSLEGALLDRADCEDAVFAEVDLRQVRSMRGVRLYQAIMKTVLPPPPEVLGEQLCYEASSEWTKAEYVYRQLKEIYKLEGEHDHSGHFYEREMEMRRRRVKGAEYWKLTTLWLTCGYGERPERTVVFAILLIGFFALIYSGLTLVDNSAPVRFDLARAFYFSTITFTTTGYGDIHPVGTARFFAAIEALLGSFTVALFIFVFCRRLTR</sequence>
<keyword evidence="1" id="KW-0472">Membrane</keyword>
<dbReference type="Gene3D" id="2.160.20.80">
    <property type="entry name" value="E3 ubiquitin-protein ligase SopA"/>
    <property type="match status" value="1"/>
</dbReference>
<feature type="transmembrane region" description="Helical" evidence="1">
    <location>
        <begin position="211"/>
        <end position="231"/>
    </location>
</feature>
<organism evidence="3 4">
    <name type="scientific">Gloeobacter kilaueensis (strain ATCC BAA-2537 / CCAP 1431/1 / ULC 316 / JS1)</name>
    <dbReference type="NCBI Taxonomy" id="1183438"/>
    <lineage>
        <taxon>Bacteria</taxon>
        <taxon>Bacillati</taxon>
        <taxon>Cyanobacteriota</taxon>
        <taxon>Cyanophyceae</taxon>
        <taxon>Gloeobacterales</taxon>
        <taxon>Gloeobacteraceae</taxon>
        <taxon>Gloeobacter</taxon>
    </lineage>
</organism>
<dbReference type="SUPFAM" id="SSF81324">
    <property type="entry name" value="Voltage-gated potassium channels"/>
    <property type="match status" value="1"/>
</dbReference>
<evidence type="ECO:0000313" key="4">
    <source>
        <dbReference type="Proteomes" id="UP000017396"/>
    </source>
</evidence>
<proteinExistence type="predicted"/>
<name>U5QQ89_GLOK1</name>
<dbReference type="InterPro" id="IPR013099">
    <property type="entry name" value="K_chnl_dom"/>
</dbReference>
<dbReference type="eggNOG" id="COG1357">
    <property type="taxonomic scope" value="Bacteria"/>
</dbReference>
<keyword evidence="1" id="KW-0812">Transmembrane</keyword>
<reference evidence="3 4" key="1">
    <citation type="journal article" date="2013" name="PLoS ONE">
        <title>Cultivation and Complete Genome Sequencing of Gloeobacter kilaueensis sp. nov., from a Lava Cave in Kilauea Caldera, Hawai'i.</title>
        <authorList>
            <person name="Saw J.H."/>
            <person name="Schatz M."/>
            <person name="Brown M.V."/>
            <person name="Kunkel D.D."/>
            <person name="Foster J.S."/>
            <person name="Shick H."/>
            <person name="Christensen S."/>
            <person name="Hou S."/>
            <person name="Wan X."/>
            <person name="Donachie S.P."/>
        </authorList>
    </citation>
    <scope>NUCLEOTIDE SEQUENCE [LARGE SCALE GENOMIC DNA]</scope>
    <source>
        <strain evidence="4">JS</strain>
    </source>
</reference>
<evidence type="ECO:0000259" key="2">
    <source>
        <dbReference type="Pfam" id="PF07885"/>
    </source>
</evidence>